<name>A0A8J7MB21_9RHOB</name>
<evidence type="ECO:0000313" key="6">
    <source>
        <dbReference type="EMBL" id="MBK0401100.1"/>
    </source>
</evidence>
<dbReference type="SUPFAM" id="SSF46785">
    <property type="entry name" value="Winged helix' DNA-binding domain"/>
    <property type="match status" value="1"/>
</dbReference>
<dbReference type="PANTHER" id="PTHR30579">
    <property type="entry name" value="TRANSCRIPTIONAL REGULATOR"/>
    <property type="match status" value="1"/>
</dbReference>
<keyword evidence="4" id="KW-0804">Transcription</keyword>
<dbReference type="Gene3D" id="1.10.10.10">
    <property type="entry name" value="Winged helix-like DNA-binding domain superfamily/Winged helix DNA-binding domain"/>
    <property type="match status" value="1"/>
</dbReference>
<dbReference type="InterPro" id="IPR000847">
    <property type="entry name" value="LysR_HTH_N"/>
</dbReference>
<gene>
    <name evidence="6" type="ORF">H0I76_18025</name>
</gene>
<comment type="similarity">
    <text evidence="1">Belongs to the LysR transcriptional regulatory family.</text>
</comment>
<feature type="domain" description="HTH lysR-type" evidence="5">
    <location>
        <begin position="18"/>
        <end position="75"/>
    </location>
</feature>
<evidence type="ECO:0000256" key="4">
    <source>
        <dbReference type="ARBA" id="ARBA00023163"/>
    </source>
</evidence>
<comment type="caution">
    <text evidence="6">The sequence shown here is derived from an EMBL/GenBank/DDBJ whole genome shotgun (WGS) entry which is preliminary data.</text>
</comment>
<dbReference type="Proteomes" id="UP000655420">
    <property type="component" value="Unassembled WGS sequence"/>
</dbReference>
<dbReference type="SUPFAM" id="SSF53850">
    <property type="entry name" value="Periplasmic binding protein-like II"/>
    <property type="match status" value="1"/>
</dbReference>
<accession>A0A8J7MB21</accession>
<evidence type="ECO:0000256" key="2">
    <source>
        <dbReference type="ARBA" id="ARBA00023015"/>
    </source>
</evidence>
<dbReference type="RefSeq" id="WP_200613222.1">
    <property type="nucleotide sequence ID" value="NZ_JAEHHL010000014.1"/>
</dbReference>
<dbReference type="GO" id="GO:0003677">
    <property type="term" value="F:DNA binding"/>
    <property type="evidence" value="ECO:0007669"/>
    <property type="project" value="UniProtKB-KW"/>
</dbReference>
<dbReference type="InterPro" id="IPR036390">
    <property type="entry name" value="WH_DNA-bd_sf"/>
</dbReference>
<sequence>MNRIMPLPSSAPSPAASLDIDVLRSFAAIADTGTITLAAPRVGRTPAALSMQLRKLEDTLGHVLFERLPGGMRLTAAGERLMPHARRLIEAERAALDAFRAPDLEGEVSVGIIDDVAGVCLTQVLAGFAKSHPRVLVNVTMGPSLDLAPKLDRGEIDLAVMTPGCAVKWRTTDRTLYEEPLVWVGREGGSAWRQRPLPLAIAAQGCAWRRQALDALDQAGIEWRVAYISEFYTAQRAAVAADLAVAPMPRSLVEPGFVRLGASERLPDPGSARFALRVSSDAEPDGCIAALAARIAETFGAGA</sequence>
<evidence type="ECO:0000259" key="5">
    <source>
        <dbReference type="PROSITE" id="PS50931"/>
    </source>
</evidence>
<dbReference type="InterPro" id="IPR050176">
    <property type="entry name" value="LTTR"/>
</dbReference>
<evidence type="ECO:0000256" key="3">
    <source>
        <dbReference type="ARBA" id="ARBA00023125"/>
    </source>
</evidence>
<keyword evidence="2" id="KW-0805">Transcription regulation</keyword>
<proteinExistence type="inferred from homology"/>
<organism evidence="6 7">
    <name type="scientific">Thermohalobaculum xanthum</name>
    <dbReference type="NCBI Taxonomy" id="2753746"/>
    <lineage>
        <taxon>Bacteria</taxon>
        <taxon>Pseudomonadati</taxon>
        <taxon>Pseudomonadota</taxon>
        <taxon>Alphaproteobacteria</taxon>
        <taxon>Rhodobacterales</taxon>
        <taxon>Paracoccaceae</taxon>
        <taxon>Thermohalobaculum</taxon>
    </lineage>
</organism>
<evidence type="ECO:0000256" key="1">
    <source>
        <dbReference type="ARBA" id="ARBA00009437"/>
    </source>
</evidence>
<dbReference type="PANTHER" id="PTHR30579:SF7">
    <property type="entry name" value="HTH-TYPE TRANSCRIPTIONAL REGULATOR LRHA-RELATED"/>
    <property type="match status" value="1"/>
</dbReference>
<dbReference type="PROSITE" id="PS50931">
    <property type="entry name" value="HTH_LYSR"/>
    <property type="match status" value="1"/>
</dbReference>
<dbReference type="AlphaFoldDB" id="A0A8J7MB21"/>
<dbReference type="GO" id="GO:0003700">
    <property type="term" value="F:DNA-binding transcription factor activity"/>
    <property type="evidence" value="ECO:0007669"/>
    <property type="project" value="InterPro"/>
</dbReference>
<dbReference type="InterPro" id="IPR005119">
    <property type="entry name" value="LysR_subst-bd"/>
</dbReference>
<keyword evidence="3" id="KW-0238">DNA-binding</keyword>
<dbReference type="EMBL" id="JAEHHL010000014">
    <property type="protein sequence ID" value="MBK0401100.1"/>
    <property type="molecule type" value="Genomic_DNA"/>
</dbReference>
<dbReference type="Pfam" id="PF00126">
    <property type="entry name" value="HTH_1"/>
    <property type="match status" value="1"/>
</dbReference>
<dbReference type="Gene3D" id="3.40.190.10">
    <property type="entry name" value="Periplasmic binding protein-like II"/>
    <property type="match status" value="2"/>
</dbReference>
<dbReference type="InterPro" id="IPR036388">
    <property type="entry name" value="WH-like_DNA-bd_sf"/>
</dbReference>
<dbReference type="Pfam" id="PF03466">
    <property type="entry name" value="LysR_substrate"/>
    <property type="match status" value="1"/>
</dbReference>
<protein>
    <submittedName>
        <fullName evidence="6">LysR family transcriptional regulator</fullName>
    </submittedName>
</protein>
<keyword evidence="7" id="KW-1185">Reference proteome</keyword>
<evidence type="ECO:0000313" key="7">
    <source>
        <dbReference type="Proteomes" id="UP000655420"/>
    </source>
</evidence>
<reference evidence="6" key="1">
    <citation type="submission" date="2020-12" db="EMBL/GenBank/DDBJ databases">
        <title>Bacterial taxonomy.</title>
        <authorList>
            <person name="Pan X."/>
        </authorList>
    </citation>
    <scope>NUCLEOTIDE SEQUENCE</scope>
    <source>
        <strain evidence="6">M0105</strain>
    </source>
</reference>